<evidence type="ECO:0000256" key="1">
    <source>
        <dbReference type="SAM" id="MobiDB-lite"/>
    </source>
</evidence>
<protein>
    <submittedName>
        <fullName evidence="3">DUF397 domain-containing protein</fullName>
    </submittedName>
</protein>
<reference evidence="3 4" key="1">
    <citation type="submission" date="2020-09" db="EMBL/GenBank/DDBJ databases">
        <title>A novel species.</title>
        <authorList>
            <person name="Gao J."/>
        </authorList>
    </citation>
    <scope>NUCLEOTIDE SEQUENCE [LARGE SCALE GENOMIC DNA]</scope>
    <source>
        <strain evidence="3 4">CRXT-Y-14</strain>
    </source>
</reference>
<dbReference type="EMBL" id="CP061281">
    <property type="protein sequence ID" value="QNS05650.1"/>
    <property type="molecule type" value="Genomic_DNA"/>
</dbReference>
<dbReference type="RefSeq" id="WP_188338340.1">
    <property type="nucleotide sequence ID" value="NZ_CP061281.1"/>
</dbReference>
<name>A0A7H1BA95_9ACTN</name>
<evidence type="ECO:0000313" key="3">
    <source>
        <dbReference type="EMBL" id="QNS05650.1"/>
    </source>
</evidence>
<keyword evidence="4" id="KW-1185">Reference proteome</keyword>
<organism evidence="3 4">
    <name type="scientific">Streptomyces xanthii</name>
    <dbReference type="NCBI Taxonomy" id="2768069"/>
    <lineage>
        <taxon>Bacteria</taxon>
        <taxon>Bacillati</taxon>
        <taxon>Actinomycetota</taxon>
        <taxon>Actinomycetes</taxon>
        <taxon>Kitasatosporales</taxon>
        <taxon>Streptomycetaceae</taxon>
        <taxon>Streptomyces</taxon>
    </lineage>
</organism>
<evidence type="ECO:0000313" key="4">
    <source>
        <dbReference type="Proteomes" id="UP000516428"/>
    </source>
</evidence>
<dbReference type="AlphaFoldDB" id="A0A7H1BA95"/>
<evidence type="ECO:0000259" key="2">
    <source>
        <dbReference type="Pfam" id="PF04149"/>
    </source>
</evidence>
<sequence>MASYETDLSRAEWHKSSYSNGDGGNCVQVATNLPDTVPVRDTKLTGTETDPAPTLLITPGAWSAFVAEISA</sequence>
<dbReference type="KEGG" id="sxn:IAG42_20025"/>
<accession>A0A7H1BA95</accession>
<dbReference type="Pfam" id="PF04149">
    <property type="entry name" value="DUF397"/>
    <property type="match status" value="1"/>
</dbReference>
<gene>
    <name evidence="3" type="ORF">IAG42_20025</name>
</gene>
<feature type="region of interest" description="Disordered" evidence="1">
    <location>
        <begin position="1"/>
        <end position="24"/>
    </location>
</feature>
<dbReference type="InterPro" id="IPR007278">
    <property type="entry name" value="DUF397"/>
</dbReference>
<feature type="domain" description="DUF397" evidence="2">
    <location>
        <begin position="11"/>
        <end position="69"/>
    </location>
</feature>
<proteinExistence type="predicted"/>
<dbReference type="Proteomes" id="UP000516428">
    <property type="component" value="Chromosome"/>
</dbReference>